<dbReference type="EMBL" id="HQ836223">
    <property type="protein sequence ID" value="AEF33330.1"/>
    <property type="molecule type" value="Genomic_DNA"/>
</dbReference>
<organism evidence="1">
    <name type="scientific">Calothrix sp. LCRNK.2</name>
    <dbReference type="NCBI Taxonomy" id="1002843"/>
    <lineage>
        <taxon>Bacteria</taxon>
        <taxon>Bacillati</taxon>
        <taxon>Cyanobacteriota</taxon>
        <taxon>Cyanophyceae</taxon>
        <taxon>Nostocales</taxon>
        <taxon>Calotrichaceae</taxon>
        <taxon>Calothrix</taxon>
    </lineage>
</organism>
<feature type="non-terminal residue" evidence="1">
    <location>
        <position position="1"/>
    </location>
</feature>
<evidence type="ECO:0000313" key="1">
    <source>
        <dbReference type="EMBL" id="AEF33330.1"/>
    </source>
</evidence>
<proteinExistence type="predicted"/>
<sequence>FFALYICRRPGGLYYLAAPVAHVWYLKGIPSYIAILLDMPLRDVEQIVYFNSYVVLAPGNAETLTYKQLLSEDQWLDIQKPDLYRTLPLFMGVEVGIGAEALLRLLADINLEQDHKASAKKLMQPRHKNGQDCLASASDCQLYRYCSAECCDVSYLSSSRPAPDVQLRWYIATMDCMITVVYRQPPASCESARITY</sequence>
<dbReference type="AlphaFoldDB" id="F6L717"/>
<dbReference type="SUPFAM" id="SSF64484">
    <property type="entry name" value="beta and beta-prime subunits of DNA dependent RNA-polymerase"/>
    <property type="match status" value="1"/>
</dbReference>
<name>F6L717_9CYAN</name>
<accession>F6L717</accession>
<gene>
    <name evidence="1" type="primary">rpo</name>
</gene>
<feature type="non-terminal residue" evidence="1">
    <location>
        <position position="196"/>
    </location>
</feature>
<reference evidence="1" key="1">
    <citation type="submission" date="2010-12" db="EMBL/GenBank/DDBJ databases">
        <title>Polyphasic characterization of local cyanobacterial isolates of Eastern UP and Western Bihar.</title>
        <authorList>
            <person name="Kumari N."/>
            <person name="Rai L.C."/>
            <person name="Narayan O.P."/>
        </authorList>
    </citation>
    <scope>NUCLEOTIDE SEQUENCE</scope>
    <source>
        <strain evidence="1">LCRNK.2</strain>
    </source>
</reference>
<protein>
    <submittedName>
        <fullName evidence="1">DNA dependent RNA polymerase</fullName>
    </submittedName>
</protein>